<evidence type="ECO:0000313" key="3">
    <source>
        <dbReference type="Proteomes" id="UP000815325"/>
    </source>
</evidence>
<protein>
    <submittedName>
        <fullName evidence="2">Uncharacterized protein</fullName>
    </submittedName>
</protein>
<accession>A0ABQ7H5K4</accession>
<evidence type="ECO:0000256" key="1">
    <source>
        <dbReference type="SAM" id="MobiDB-lite"/>
    </source>
</evidence>
<organism evidence="2 3">
    <name type="scientific">Dunaliella salina</name>
    <name type="common">Green alga</name>
    <name type="synonym">Protococcus salinus</name>
    <dbReference type="NCBI Taxonomy" id="3046"/>
    <lineage>
        <taxon>Eukaryota</taxon>
        <taxon>Viridiplantae</taxon>
        <taxon>Chlorophyta</taxon>
        <taxon>core chlorophytes</taxon>
        <taxon>Chlorophyceae</taxon>
        <taxon>CS clade</taxon>
        <taxon>Chlamydomonadales</taxon>
        <taxon>Dunaliellaceae</taxon>
        <taxon>Dunaliella</taxon>
    </lineage>
</organism>
<sequence length="323" mass="34762">MQALNSPSLAQAKHSSCAVRTSRKHSRLQASSSQGYQAQQTQHTQQIQRRALLSPPTPPDVTVDLMNDLEQRQGSGETNKLVPRSAVLFPPGFRGYWHSAPQQQPKITGQTEPASLLDRSSPHATSIKPANQSKTALGSRQGMVTEHDTATQDHHLQAVVAEMRAIQTQKETVLKPSPKGASLQGGTSIGAWALGQLEHARHWKAVDAVVQVLEQAKARASKATAVEWRHAGVAVLERALLRLQELGLDPQLLGARGFGRSDWDALGSRMSSLLTSCCQASSSQPAPLSNAQSVEGMANVVSAMRSLGPSFYCRPDCDAAILH</sequence>
<feature type="compositionally biased region" description="Polar residues" evidence="1">
    <location>
        <begin position="122"/>
        <end position="138"/>
    </location>
</feature>
<dbReference type="EMBL" id="MU069468">
    <property type="protein sequence ID" value="KAF5842138.1"/>
    <property type="molecule type" value="Genomic_DNA"/>
</dbReference>
<feature type="region of interest" description="Disordered" evidence="1">
    <location>
        <begin position="93"/>
        <end position="148"/>
    </location>
</feature>
<feature type="compositionally biased region" description="Low complexity" evidence="1">
    <location>
        <begin position="29"/>
        <end position="48"/>
    </location>
</feature>
<proteinExistence type="predicted"/>
<keyword evidence="3" id="KW-1185">Reference proteome</keyword>
<name>A0ABQ7H5K4_DUNSA</name>
<evidence type="ECO:0000313" key="2">
    <source>
        <dbReference type="EMBL" id="KAF5842138.1"/>
    </source>
</evidence>
<reference evidence="2" key="1">
    <citation type="submission" date="2017-08" db="EMBL/GenBank/DDBJ databases">
        <authorList>
            <person name="Polle J.E."/>
            <person name="Barry K."/>
            <person name="Cushman J."/>
            <person name="Schmutz J."/>
            <person name="Tran D."/>
            <person name="Hathwaick L.T."/>
            <person name="Yim W.C."/>
            <person name="Jenkins J."/>
            <person name="Mckie-Krisberg Z.M."/>
            <person name="Prochnik S."/>
            <person name="Lindquist E."/>
            <person name="Dockter R.B."/>
            <person name="Adam C."/>
            <person name="Molina H."/>
            <person name="Bunkerborg J."/>
            <person name="Jin E."/>
            <person name="Buchheim M."/>
            <person name="Magnuson J."/>
        </authorList>
    </citation>
    <scope>NUCLEOTIDE SEQUENCE</scope>
    <source>
        <strain evidence="2">CCAP 19/18</strain>
    </source>
</reference>
<dbReference type="Proteomes" id="UP000815325">
    <property type="component" value="Unassembled WGS sequence"/>
</dbReference>
<feature type="compositionally biased region" description="Polar residues" evidence="1">
    <location>
        <begin position="100"/>
        <end position="113"/>
    </location>
</feature>
<comment type="caution">
    <text evidence="2">The sequence shown here is derived from an EMBL/GenBank/DDBJ whole genome shotgun (WGS) entry which is preliminary data.</text>
</comment>
<feature type="region of interest" description="Disordered" evidence="1">
    <location>
        <begin position="1"/>
        <end position="63"/>
    </location>
</feature>
<gene>
    <name evidence="2" type="ORF">DUNSADRAFT_9097</name>
</gene>